<protein>
    <submittedName>
        <fullName evidence="1">Uncharacterized protein</fullName>
    </submittedName>
</protein>
<evidence type="ECO:0000313" key="1">
    <source>
        <dbReference type="EMBL" id="SFJ92644.1"/>
    </source>
</evidence>
<dbReference type="OrthoDB" id="8087291at2"/>
<dbReference type="AlphaFoldDB" id="A0A1I3VB00"/>
<organism evidence="1 2">
    <name type="scientific">Neomesorhizobium albiziae</name>
    <dbReference type="NCBI Taxonomy" id="335020"/>
    <lineage>
        <taxon>Bacteria</taxon>
        <taxon>Pseudomonadati</taxon>
        <taxon>Pseudomonadota</taxon>
        <taxon>Alphaproteobacteria</taxon>
        <taxon>Hyphomicrobiales</taxon>
        <taxon>Phyllobacteriaceae</taxon>
        <taxon>Neomesorhizobium</taxon>
    </lineage>
</organism>
<dbReference type="Proteomes" id="UP000323300">
    <property type="component" value="Unassembled WGS sequence"/>
</dbReference>
<dbReference type="EMBL" id="FOSL01000001">
    <property type="protein sequence ID" value="SFJ92644.1"/>
    <property type="molecule type" value="Genomic_DNA"/>
</dbReference>
<accession>A0A1I3VB00</accession>
<reference evidence="1 2" key="1">
    <citation type="submission" date="2016-10" db="EMBL/GenBank/DDBJ databases">
        <authorList>
            <person name="Varghese N."/>
            <person name="Submissions S."/>
        </authorList>
    </citation>
    <scope>NUCLEOTIDE SEQUENCE [LARGE SCALE GENOMIC DNA]</scope>
    <source>
        <strain evidence="1 2">DSM 21822</strain>
    </source>
</reference>
<sequence length="65" mass="7681">MKIDINEMSEKLARDPTISDYDVWRTLKNLNNEIFHIANNNDPIPMELIRWRAVLDRAQSKRGRG</sequence>
<evidence type="ECO:0000313" key="2">
    <source>
        <dbReference type="Proteomes" id="UP000323300"/>
    </source>
</evidence>
<name>A0A1I3VB00_9HYPH</name>
<keyword evidence="2" id="KW-1185">Reference proteome</keyword>
<gene>
    <name evidence="1" type="ORF">SAMN04488498_101342</name>
</gene>
<proteinExistence type="predicted"/>